<evidence type="ECO:0000256" key="1">
    <source>
        <dbReference type="SAM" id="SignalP"/>
    </source>
</evidence>
<sequence>MKKHFLYFIAIALLSIPCFSQSQQELYNKSIEAYKAKNYPQFLKLTQKLDSVRPLHPTYTYNLSAAYALNNQQEKAILTLKRLTLMNNKVDFEKDTDFDNIRQSAEFEKIVYLKKALDKQVANSEKVISLSEKELHPESLHYLEKPKIWLASSIRKKKIVSFDIKTGKCSDWFTESNFSVFAMKTDSKEKYLWVATGAMPEMIGYSKEMEGKSEVLKIDITSKKIVKRFPVEGNHVFGDLVVDKKDNVYISDSGDALIYKISDDKLSVWLDLKNEAFNLQGITFNDNQSKLFIADYLKGILVIDTRNPENRYWIEFQGNLTPKGIDGLVFNENRLFAIHNGVKPIRVMQYLLNENQNGFEEVKIIDANRPEFDEPALGIILNEKLYFFSNSPWKGYDRQFNLDETKFENPMLFEYKIR</sequence>
<dbReference type="AlphaFoldDB" id="V6RXL8"/>
<dbReference type="EMBL" id="VLKQ01000001">
    <property type="protein sequence ID" value="TWI15421.1"/>
    <property type="molecule type" value="Genomic_DNA"/>
</dbReference>
<feature type="signal peptide" evidence="1">
    <location>
        <begin position="1"/>
        <end position="20"/>
    </location>
</feature>
<feature type="chain" id="PRO_5030178612" evidence="1">
    <location>
        <begin position="21"/>
        <end position="418"/>
    </location>
</feature>
<dbReference type="SUPFAM" id="SSF48452">
    <property type="entry name" value="TPR-like"/>
    <property type="match status" value="1"/>
</dbReference>
<organism evidence="2 3">
    <name type="scientific">Flavobacterium cauense R2A-7</name>
    <dbReference type="NCBI Taxonomy" id="1341154"/>
    <lineage>
        <taxon>Bacteria</taxon>
        <taxon>Pseudomonadati</taxon>
        <taxon>Bacteroidota</taxon>
        <taxon>Flavobacteriia</taxon>
        <taxon>Flavobacteriales</taxon>
        <taxon>Flavobacteriaceae</taxon>
        <taxon>Flavobacterium</taxon>
    </lineage>
</organism>
<dbReference type="STRING" id="1341154.FCR2A7T_23250"/>
<dbReference type="OrthoDB" id="8584394at2"/>
<dbReference type="InterPro" id="IPR011042">
    <property type="entry name" value="6-blade_b-propeller_TolB-like"/>
</dbReference>
<evidence type="ECO:0000313" key="2">
    <source>
        <dbReference type="EMBL" id="TWI15421.1"/>
    </source>
</evidence>
<proteinExistence type="predicted"/>
<keyword evidence="3" id="KW-1185">Reference proteome</keyword>
<reference evidence="2 3" key="1">
    <citation type="journal article" date="2015" name="Stand. Genomic Sci.">
        <title>Genomic Encyclopedia of Bacterial and Archaeal Type Strains, Phase III: the genomes of soil and plant-associated and newly described type strains.</title>
        <authorList>
            <person name="Whitman W.B."/>
            <person name="Woyke T."/>
            <person name="Klenk H.P."/>
            <person name="Zhou Y."/>
            <person name="Lilburn T.G."/>
            <person name="Beck B.J."/>
            <person name="De Vos P."/>
            <person name="Vandamme P."/>
            <person name="Eisen J.A."/>
            <person name="Garrity G."/>
            <person name="Hugenholtz P."/>
            <person name="Kyrpides N.C."/>
        </authorList>
    </citation>
    <scope>NUCLEOTIDE SEQUENCE [LARGE SCALE GENOMIC DNA]</scope>
    <source>
        <strain evidence="2 3">CGMCC 1.7270</strain>
    </source>
</reference>
<keyword evidence="1" id="KW-0732">Signal</keyword>
<comment type="caution">
    <text evidence="2">The sequence shown here is derived from an EMBL/GenBank/DDBJ whole genome shotgun (WGS) entry which is preliminary data.</text>
</comment>
<dbReference type="NCBIfam" id="NF047558">
    <property type="entry name" value="TPR_END_plus"/>
    <property type="match status" value="1"/>
</dbReference>
<dbReference type="Gene3D" id="2.120.10.30">
    <property type="entry name" value="TolB, C-terminal domain"/>
    <property type="match status" value="1"/>
</dbReference>
<evidence type="ECO:0000313" key="3">
    <source>
        <dbReference type="Proteomes" id="UP000319848"/>
    </source>
</evidence>
<accession>V6RXL8</accession>
<gene>
    <name evidence="2" type="ORF">IP98_00414</name>
</gene>
<dbReference type="RefSeq" id="WP_023571435.1">
    <property type="nucleotide sequence ID" value="NZ_AVBI01000019.1"/>
</dbReference>
<dbReference type="Proteomes" id="UP000319848">
    <property type="component" value="Unassembled WGS sequence"/>
</dbReference>
<dbReference type="SUPFAM" id="SSF63825">
    <property type="entry name" value="YWTD domain"/>
    <property type="match status" value="1"/>
</dbReference>
<dbReference type="InterPro" id="IPR011990">
    <property type="entry name" value="TPR-like_helical_dom_sf"/>
</dbReference>
<name>V6RXL8_9FLAO</name>
<protein>
    <submittedName>
        <fullName evidence="2">Uncharacterized protein</fullName>
    </submittedName>
</protein>